<dbReference type="GO" id="GO:0008641">
    <property type="term" value="F:ubiquitin-like modifier activating enzyme activity"/>
    <property type="evidence" value="ECO:0007669"/>
    <property type="project" value="InterPro"/>
</dbReference>
<dbReference type="KEGG" id="tact:SG35_016200"/>
<dbReference type="Pfam" id="PF00899">
    <property type="entry name" value="ThiF"/>
    <property type="match status" value="1"/>
</dbReference>
<keyword evidence="1" id="KW-1133">Transmembrane helix</keyword>
<keyword evidence="1" id="KW-0812">Transmembrane</keyword>
<dbReference type="Gene3D" id="3.40.50.720">
    <property type="entry name" value="NAD(P)-binding Rossmann-like Domain"/>
    <property type="match status" value="1"/>
</dbReference>
<evidence type="ECO:0000313" key="4">
    <source>
        <dbReference type="Proteomes" id="UP000032568"/>
    </source>
</evidence>
<feature type="transmembrane region" description="Helical" evidence="1">
    <location>
        <begin position="401"/>
        <end position="421"/>
    </location>
</feature>
<evidence type="ECO:0000313" key="3">
    <source>
        <dbReference type="EMBL" id="WDD96900.1"/>
    </source>
</evidence>
<dbReference type="GO" id="GO:0005737">
    <property type="term" value="C:cytoplasm"/>
    <property type="evidence" value="ECO:0007669"/>
    <property type="project" value="TreeGrafter"/>
</dbReference>
<dbReference type="PANTHER" id="PTHR10953">
    <property type="entry name" value="UBIQUITIN-ACTIVATING ENZYME E1"/>
    <property type="match status" value="1"/>
</dbReference>
<dbReference type="PANTHER" id="PTHR10953:SF102">
    <property type="entry name" value="ADENYLYLTRANSFERASE AND SULFURTRANSFERASE MOCS3"/>
    <property type="match status" value="1"/>
</dbReference>
<dbReference type="InterPro" id="IPR045886">
    <property type="entry name" value="ThiF/MoeB/HesA"/>
</dbReference>
<feature type="domain" description="THIF-type NAD/FAD binding fold" evidence="2">
    <location>
        <begin position="97"/>
        <end position="317"/>
    </location>
</feature>
<name>A0AAE9YJE3_9GAMM</name>
<dbReference type="InterPro" id="IPR035985">
    <property type="entry name" value="Ubiquitin-activating_enz"/>
</dbReference>
<dbReference type="InterPro" id="IPR000594">
    <property type="entry name" value="ThiF_NAD_FAD-bd"/>
</dbReference>
<feature type="transmembrane region" description="Helical" evidence="1">
    <location>
        <begin position="369"/>
        <end position="389"/>
    </location>
</feature>
<evidence type="ECO:0000256" key="1">
    <source>
        <dbReference type="SAM" id="Phobius"/>
    </source>
</evidence>
<gene>
    <name evidence="3" type="ORF">SG35_016200</name>
</gene>
<dbReference type="Proteomes" id="UP000032568">
    <property type="component" value="Chromosome"/>
</dbReference>
<reference evidence="3 4" key="1">
    <citation type="journal article" date="2015" name="Genome Announc.">
        <title>Draft Genome Sequences of Marine Isolates of Thalassomonas viridans and Thalassomonas actiniarum.</title>
        <authorList>
            <person name="Olonade I."/>
            <person name="van Zyl L.J."/>
            <person name="Trindade M."/>
        </authorList>
    </citation>
    <scope>NUCLEOTIDE SEQUENCE [LARGE SCALE GENOMIC DNA]</scope>
    <source>
        <strain evidence="3 4">A5K-106</strain>
    </source>
</reference>
<dbReference type="AlphaFoldDB" id="A0AAE9YJE3"/>
<keyword evidence="1" id="KW-0472">Membrane</keyword>
<dbReference type="GO" id="GO:0016779">
    <property type="term" value="F:nucleotidyltransferase activity"/>
    <property type="evidence" value="ECO:0007669"/>
    <property type="project" value="TreeGrafter"/>
</dbReference>
<dbReference type="SUPFAM" id="SSF69572">
    <property type="entry name" value="Activating enzymes of the ubiquitin-like proteins"/>
    <property type="match status" value="1"/>
</dbReference>
<reference evidence="3 4" key="2">
    <citation type="journal article" date="2022" name="Mar. Drugs">
        <title>Bioassay-Guided Fractionation Leads to the Detection of Cholic Acid Generated by the Rare Thalassomonas sp.</title>
        <authorList>
            <person name="Pheiffer F."/>
            <person name="Schneider Y.K."/>
            <person name="Hansen E.H."/>
            <person name="Andersen J.H."/>
            <person name="Isaksson J."/>
            <person name="Busche T."/>
            <person name="R C."/>
            <person name="Kalinowski J."/>
            <person name="Zyl L.V."/>
            <person name="Trindade M."/>
        </authorList>
    </citation>
    <scope>NUCLEOTIDE SEQUENCE [LARGE SCALE GENOMIC DNA]</scope>
    <source>
        <strain evidence="3 4">A5K-106</strain>
    </source>
</reference>
<accession>A0AAE9YJE3</accession>
<evidence type="ECO:0000259" key="2">
    <source>
        <dbReference type="Pfam" id="PF00899"/>
    </source>
</evidence>
<dbReference type="GO" id="GO:0004792">
    <property type="term" value="F:thiosulfate-cyanide sulfurtransferase activity"/>
    <property type="evidence" value="ECO:0007669"/>
    <property type="project" value="TreeGrafter"/>
</dbReference>
<sequence length="478" mass="52648">MSSAKSYHFNPFSFVTRINDEILINTVPHNRVTFSADFQPVIDFFLQKEELSETEILKCIAPSRLEELVSKRILLEGPAQKLAGRYSRQHGYFTMISEQPEAVQEKLQCSHALILGVGAIGSHICWNLAAIGVGKITLLDFDTIEESNFNRQLMYTPKDIDRVKVEVLAQRIREFNPEIEVVTLNRKITCQADVEALLPGVNLVVKAIDSPEESMAWVNIACVQAEVPYVTGGFLDYTAVAGPNYIPGKSSCFACQGDAGDVKRIHGTGPTFGPLTTLVTSMLSMIAFKILIGKADGYANKVYMYNADNGSWDMEQVTPAVTCQVCGTTPAKPAEDTAPMVNNPLVMFRSLFVAVLVLTVILGEIYQQPLVGVMTFFGIFIAIPVVKKIHADNLLKTRREFFVMTCIYIGFSLVGLVIGNISDDSFALPTSLRTVFETIQLVSATIIQATISIAIIFLSLCGVMEYAPKVVNFLNEDL</sequence>
<keyword evidence="4" id="KW-1185">Reference proteome</keyword>
<feature type="transmembrane region" description="Helical" evidence="1">
    <location>
        <begin position="441"/>
        <end position="463"/>
    </location>
</feature>
<feature type="transmembrane region" description="Helical" evidence="1">
    <location>
        <begin position="272"/>
        <end position="292"/>
    </location>
</feature>
<protein>
    <submittedName>
        <fullName evidence="3">HesA/MoeB/ThiF family protein</fullName>
    </submittedName>
</protein>
<feature type="transmembrane region" description="Helical" evidence="1">
    <location>
        <begin position="346"/>
        <end position="363"/>
    </location>
</feature>
<organism evidence="3 4">
    <name type="scientific">Thalassomonas actiniarum</name>
    <dbReference type="NCBI Taxonomy" id="485447"/>
    <lineage>
        <taxon>Bacteria</taxon>
        <taxon>Pseudomonadati</taxon>
        <taxon>Pseudomonadota</taxon>
        <taxon>Gammaproteobacteria</taxon>
        <taxon>Alteromonadales</taxon>
        <taxon>Colwelliaceae</taxon>
        <taxon>Thalassomonas</taxon>
    </lineage>
</organism>
<dbReference type="EMBL" id="CP059735">
    <property type="protein sequence ID" value="WDD96900.1"/>
    <property type="molecule type" value="Genomic_DNA"/>
</dbReference>
<proteinExistence type="predicted"/>
<dbReference type="CDD" id="cd00757">
    <property type="entry name" value="ThiF_MoeB_HesA_family"/>
    <property type="match status" value="1"/>
</dbReference>
<dbReference type="RefSeq" id="WP_053042839.1">
    <property type="nucleotide sequence ID" value="NZ_CP059735.1"/>
</dbReference>